<protein>
    <submittedName>
        <fullName evidence="1">Uncharacterized protein</fullName>
    </submittedName>
</protein>
<dbReference type="OrthoDB" id="6876807at2"/>
<gene>
    <name evidence="1" type="ORF">PS662_03987</name>
</gene>
<dbReference type="Proteomes" id="UP000326953">
    <property type="component" value="Unassembled WGS sequence"/>
</dbReference>
<proteinExistence type="predicted"/>
<dbReference type="RefSeq" id="WP_150712363.1">
    <property type="nucleotide sequence ID" value="NZ_CABVHK010000013.1"/>
</dbReference>
<evidence type="ECO:0000313" key="1">
    <source>
        <dbReference type="EMBL" id="VVN13721.1"/>
    </source>
</evidence>
<reference evidence="1 2" key="1">
    <citation type="submission" date="2019-09" db="EMBL/GenBank/DDBJ databases">
        <authorList>
            <person name="Chandra G."/>
            <person name="Truman W A."/>
        </authorList>
    </citation>
    <scope>NUCLEOTIDE SEQUENCE [LARGE SCALE GENOMIC DNA]</scope>
    <source>
        <strain evidence="1">PS662</strain>
    </source>
</reference>
<accession>A0A5E6V9G0</accession>
<dbReference type="AlphaFoldDB" id="A0A5E6V9G0"/>
<organism evidence="1 2">
    <name type="scientific">Pseudomonas fluorescens</name>
    <dbReference type="NCBI Taxonomy" id="294"/>
    <lineage>
        <taxon>Bacteria</taxon>
        <taxon>Pseudomonadati</taxon>
        <taxon>Pseudomonadota</taxon>
        <taxon>Gammaproteobacteria</taxon>
        <taxon>Pseudomonadales</taxon>
        <taxon>Pseudomonadaceae</taxon>
        <taxon>Pseudomonas</taxon>
    </lineage>
</organism>
<dbReference type="EMBL" id="CABVHK010000013">
    <property type="protein sequence ID" value="VVN13721.1"/>
    <property type="molecule type" value="Genomic_DNA"/>
</dbReference>
<sequence>MRLVNQRDLSELEREHAYSREEAQDHVRQALVDRQPIEGLETLRAELLINIDSEVLEQLERGEWWLIRAEADFVEWRLPMRAFDPVVLEMMRNPPVQPKRSPRLFRLCVSVTGAPLEQYQYIATVDGDSAQRRTDELGIAHLFTPAEVQGISMKVIAV</sequence>
<evidence type="ECO:0000313" key="2">
    <source>
        <dbReference type="Proteomes" id="UP000326953"/>
    </source>
</evidence>
<name>A0A5E6V9G0_PSEFL</name>